<dbReference type="PANTHER" id="PTHR33273">
    <property type="entry name" value="DOMAIN-CONTAINING PROTEIN, PUTATIVE-RELATED"/>
    <property type="match status" value="1"/>
</dbReference>
<keyword evidence="3" id="KW-1185">Reference proteome</keyword>
<organism evidence="2 3">
    <name type="scientific">Plutella xylostella</name>
    <name type="common">Diamondback moth</name>
    <name type="synonym">Plutella maculipennis</name>
    <dbReference type="NCBI Taxonomy" id="51655"/>
    <lineage>
        <taxon>Eukaryota</taxon>
        <taxon>Metazoa</taxon>
        <taxon>Ecdysozoa</taxon>
        <taxon>Arthropoda</taxon>
        <taxon>Hexapoda</taxon>
        <taxon>Insecta</taxon>
        <taxon>Pterygota</taxon>
        <taxon>Neoptera</taxon>
        <taxon>Endopterygota</taxon>
        <taxon>Lepidoptera</taxon>
        <taxon>Glossata</taxon>
        <taxon>Ditrysia</taxon>
        <taxon>Yponomeutoidea</taxon>
        <taxon>Plutellidae</taxon>
        <taxon>Plutella</taxon>
    </lineage>
</organism>
<evidence type="ECO:0000313" key="3">
    <source>
        <dbReference type="Proteomes" id="UP000823941"/>
    </source>
</evidence>
<gene>
    <name evidence="2" type="ORF">JYU34_018294</name>
</gene>
<reference evidence="2 3" key="1">
    <citation type="submission" date="2021-06" db="EMBL/GenBank/DDBJ databases">
        <title>A haploid diamondback moth (Plutella xylostella L.) genome assembly resolves 31 chromosomes and identifies a diamide resistance mutation.</title>
        <authorList>
            <person name="Ward C.M."/>
            <person name="Perry K.D."/>
            <person name="Baker G."/>
            <person name="Powis K."/>
            <person name="Heckel D.G."/>
            <person name="Baxter S.W."/>
        </authorList>
    </citation>
    <scope>NUCLEOTIDE SEQUENCE [LARGE SCALE GENOMIC DNA]</scope>
    <source>
        <strain evidence="2 3">LV</strain>
        <tissue evidence="2">Single pupa</tissue>
    </source>
</reference>
<feature type="region of interest" description="Disordered" evidence="1">
    <location>
        <begin position="84"/>
        <end position="109"/>
    </location>
</feature>
<comment type="caution">
    <text evidence="2">The sequence shown here is derived from an EMBL/GenBank/DDBJ whole genome shotgun (WGS) entry which is preliminary data.</text>
</comment>
<name>A0ABQ7Q087_PLUXY</name>
<proteinExistence type="predicted"/>
<dbReference type="EMBL" id="JAHIBW010000024">
    <property type="protein sequence ID" value="KAG7298641.1"/>
    <property type="molecule type" value="Genomic_DNA"/>
</dbReference>
<dbReference type="Proteomes" id="UP000823941">
    <property type="component" value="Chromosome 24"/>
</dbReference>
<evidence type="ECO:0000256" key="1">
    <source>
        <dbReference type="SAM" id="MobiDB-lite"/>
    </source>
</evidence>
<sequence>MLGIKIENWNGRKGPAQCHRCQQFRHSSHHCHRPQACVRCGEGHAAAQCPRPKEEPPTCANCGGAHTANNTSCPTYRAEAKNTKADTVAKTGKGKSLPPRTEKPQVEESAWPRKLLGHTPHARPFNQGVRFIPHSPEEYRTVQRYLEAASKEDSAIFYYGYSLKNELPTQVFVRAIAAARGRPGCLFHAQLERLSKEELTQLYAVDELLYMPGVNRYRGLARTRRTTAVPPPPRPARYRETTKRNINLPPPTATRQNPAGPAQRSEDDAEERRGRLRNQSSGPNPCRL</sequence>
<feature type="compositionally biased region" description="Basic and acidic residues" evidence="1">
    <location>
        <begin position="264"/>
        <end position="273"/>
    </location>
</feature>
<protein>
    <recommendedName>
        <fullName evidence="4">Nucleic-acid-binding protein from transposon X-element</fullName>
    </recommendedName>
</protein>
<evidence type="ECO:0000313" key="2">
    <source>
        <dbReference type="EMBL" id="KAG7298641.1"/>
    </source>
</evidence>
<accession>A0ABQ7Q087</accession>
<feature type="region of interest" description="Disordered" evidence="1">
    <location>
        <begin position="221"/>
        <end position="288"/>
    </location>
</feature>
<evidence type="ECO:0008006" key="4">
    <source>
        <dbReference type="Google" id="ProtNLM"/>
    </source>
</evidence>
<dbReference type="PANTHER" id="PTHR33273:SF2">
    <property type="entry name" value="ENDONUCLEASE_EXONUCLEASE_PHOSPHATASE DOMAIN-CONTAINING PROTEIN"/>
    <property type="match status" value="1"/>
</dbReference>
<feature type="compositionally biased region" description="Polar residues" evidence="1">
    <location>
        <begin position="277"/>
        <end position="288"/>
    </location>
</feature>